<keyword evidence="4 7" id="KW-0720">Serine protease</keyword>
<evidence type="ECO:0000256" key="2">
    <source>
        <dbReference type="ARBA" id="ARBA00022757"/>
    </source>
</evidence>
<comment type="similarity">
    <text evidence="6">Belongs to the peptidase S1 family. CLIP subfamily.</text>
</comment>
<keyword evidence="2" id="KW-0222">Digestion</keyword>
<dbReference type="InterPro" id="IPR033116">
    <property type="entry name" value="TRYPSIN_SER"/>
</dbReference>
<dbReference type="CDD" id="cd00190">
    <property type="entry name" value="Tryp_SPc"/>
    <property type="match status" value="1"/>
</dbReference>
<comment type="caution">
    <text evidence="10">The sequence shown here is derived from an EMBL/GenBank/DDBJ whole genome shotgun (WGS) entry which is preliminary data.</text>
</comment>
<evidence type="ECO:0000256" key="7">
    <source>
        <dbReference type="RuleBase" id="RU363034"/>
    </source>
</evidence>
<evidence type="ECO:0000256" key="1">
    <source>
        <dbReference type="ARBA" id="ARBA00022670"/>
    </source>
</evidence>
<dbReference type="GO" id="GO:0006508">
    <property type="term" value="P:proteolysis"/>
    <property type="evidence" value="ECO:0007669"/>
    <property type="project" value="UniProtKB-KW"/>
</dbReference>
<dbReference type="AlphaFoldDB" id="A0ABD1CCC5"/>
<dbReference type="FunFam" id="2.40.10.10:FF:000034">
    <property type="entry name" value="Eupolytin"/>
    <property type="match status" value="1"/>
</dbReference>
<dbReference type="GO" id="GO:0007586">
    <property type="term" value="P:digestion"/>
    <property type="evidence" value="ECO:0007669"/>
    <property type="project" value="UniProtKB-KW"/>
</dbReference>
<evidence type="ECO:0000256" key="4">
    <source>
        <dbReference type="ARBA" id="ARBA00022825"/>
    </source>
</evidence>
<evidence type="ECO:0000256" key="5">
    <source>
        <dbReference type="ARBA" id="ARBA00023157"/>
    </source>
</evidence>
<dbReference type="PROSITE" id="PS50240">
    <property type="entry name" value="TRYPSIN_DOM"/>
    <property type="match status" value="1"/>
</dbReference>
<evidence type="ECO:0000256" key="6">
    <source>
        <dbReference type="ARBA" id="ARBA00024195"/>
    </source>
</evidence>
<dbReference type="PRINTS" id="PR00722">
    <property type="entry name" value="CHYMOTRYPSIN"/>
</dbReference>
<evidence type="ECO:0000313" key="11">
    <source>
        <dbReference type="Proteomes" id="UP001562425"/>
    </source>
</evidence>
<proteinExistence type="inferred from homology"/>
<keyword evidence="8" id="KW-0732">Signal</keyword>
<keyword evidence="5" id="KW-1015">Disulfide bond</keyword>
<evidence type="ECO:0000256" key="3">
    <source>
        <dbReference type="ARBA" id="ARBA00022801"/>
    </source>
</evidence>
<dbReference type="GO" id="GO:0008236">
    <property type="term" value="F:serine-type peptidase activity"/>
    <property type="evidence" value="ECO:0007669"/>
    <property type="project" value="UniProtKB-KW"/>
</dbReference>
<dbReference type="InterPro" id="IPR001314">
    <property type="entry name" value="Peptidase_S1A"/>
</dbReference>
<sequence>MKFLVVLSVCLAVATAGPAEDIWLKYNRRMPGGVNLRQDPPSSGGRIVGGVETNIINVPYQLSLREYGSHICGGSVISEQWALSAAHCVYPMPDVETFTLRGGSTSRLENGYIFEVAEIVIHPQYDPYNIENDAALLRTVEPLVGFFISPIALMPLNEDMPAGTRAVVSGWGLMSVPGSLPVNLRMVSVPIIDQDQCAQAWPTGWITDDMICASEPLRSSCNGDSGGPLVVGGRQIGIVSWGQYGCWADFPTVFARVSNARIRNFISEVAGV</sequence>
<protein>
    <recommendedName>
        <fullName evidence="9">Peptidase S1 domain-containing protein</fullName>
    </recommendedName>
</protein>
<accession>A0ABD1CCC5</accession>
<organism evidence="10 11">
    <name type="scientific">Culex pipiens pipiens</name>
    <name type="common">Northern house mosquito</name>
    <dbReference type="NCBI Taxonomy" id="38569"/>
    <lineage>
        <taxon>Eukaryota</taxon>
        <taxon>Metazoa</taxon>
        <taxon>Ecdysozoa</taxon>
        <taxon>Arthropoda</taxon>
        <taxon>Hexapoda</taxon>
        <taxon>Insecta</taxon>
        <taxon>Pterygota</taxon>
        <taxon>Neoptera</taxon>
        <taxon>Endopterygota</taxon>
        <taxon>Diptera</taxon>
        <taxon>Nematocera</taxon>
        <taxon>Culicoidea</taxon>
        <taxon>Culicidae</taxon>
        <taxon>Culicinae</taxon>
        <taxon>Culicini</taxon>
        <taxon>Culex</taxon>
        <taxon>Culex</taxon>
    </lineage>
</organism>
<dbReference type="Gene3D" id="2.40.10.10">
    <property type="entry name" value="Trypsin-like serine proteases"/>
    <property type="match status" value="1"/>
</dbReference>
<evidence type="ECO:0000259" key="9">
    <source>
        <dbReference type="PROSITE" id="PS50240"/>
    </source>
</evidence>
<dbReference type="Pfam" id="PF00089">
    <property type="entry name" value="Trypsin"/>
    <property type="match status" value="1"/>
</dbReference>
<dbReference type="EMBL" id="JBEHCU010013756">
    <property type="protein sequence ID" value="KAL1374007.1"/>
    <property type="molecule type" value="Genomic_DNA"/>
</dbReference>
<feature type="chain" id="PRO_5044847071" description="Peptidase S1 domain-containing protein" evidence="8">
    <location>
        <begin position="17"/>
        <end position="272"/>
    </location>
</feature>
<dbReference type="InterPro" id="IPR050430">
    <property type="entry name" value="Peptidase_S1"/>
</dbReference>
<dbReference type="PANTHER" id="PTHR24276">
    <property type="entry name" value="POLYSERASE-RELATED"/>
    <property type="match status" value="1"/>
</dbReference>
<dbReference type="InterPro" id="IPR001254">
    <property type="entry name" value="Trypsin_dom"/>
</dbReference>
<dbReference type="PROSITE" id="PS00135">
    <property type="entry name" value="TRYPSIN_SER"/>
    <property type="match status" value="1"/>
</dbReference>
<dbReference type="SUPFAM" id="SSF50494">
    <property type="entry name" value="Trypsin-like serine proteases"/>
    <property type="match status" value="1"/>
</dbReference>
<evidence type="ECO:0000313" key="10">
    <source>
        <dbReference type="EMBL" id="KAL1374007.1"/>
    </source>
</evidence>
<feature type="domain" description="Peptidase S1" evidence="9">
    <location>
        <begin position="47"/>
        <end position="271"/>
    </location>
</feature>
<gene>
    <name evidence="10" type="ORF">pipiens_018324</name>
</gene>
<evidence type="ECO:0000256" key="8">
    <source>
        <dbReference type="SAM" id="SignalP"/>
    </source>
</evidence>
<dbReference type="InterPro" id="IPR018114">
    <property type="entry name" value="TRYPSIN_HIS"/>
</dbReference>
<dbReference type="PANTHER" id="PTHR24276:SF91">
    <property type="entry name" value="AT26814P-RELATED"/>
    <property type="match status" value="1"/>
</dbReference>
<dbReference type="Proteomes" id="UP001562425">
    <property type="component" value="Unassembled WGS sequence"/>
</dbReference>
<name>A0ABD1CCC5_CULPP</name>
<keyword evidence="11" id="KW-1185">Reference proteome</keyword>
<reference evidence="10 11" key="1">
    <citation type="submission" date="2024-05" db="EMBL/GenBank/DDBJ databases">
        <title>Culex pipiens pipiens assembly and annotation.</title>
        <authorList>
            <person name="Alout H."/>
            <person name="Durand T."/>
        </authorList>
    </citation>
    <scope>NUCLEOTIDE SEQUENCE [LARGE SCALE GENOMIC DNA]</scope>
    <source>
        <strain evidence="10">HA-2024</strain>
        <tissue evidence="10">Whole body</tissue>
    </source>
</reference>
<feature type="signal peptide" evidence="8">
    <location>
        <begin position="1"/>
        <end position="16"/>
    </location>
</feature>
<keyword evidence="1 7" id="KW-0645">Protease</keyword>
<dbReference type="InterPro" id="IPR043504">
    <property type="entry name" value="Peptidase_S1_PA_chymotrypsin"/>
</dbReference>
<dbReference type="PROSITE" id="PS00134">
    <property type="entry name" value="TRYPSIN_HIS"/>
    <property type="match status" value="1"/>
</dbReference>
<keyword evidence="3 7" id="KW-0378">Hydrolase</keyword>
<dbReference type="InterPro" id="IPR009003">
    <property type="entry name" value="Peptidase_S1_PA"/>
</dbReference>
<dbReference type="SMART" id="SM00020">
    <property type="entry name" value="Tryp_SPc"/>
    <property type="match status" value="1"/>
</dbReference>